<evidence type="ECO:0000313" key="1">
    <source>
        <dbReference type="EMBL" id="KAJ6029805.1"/>
    </source>
</evidence>
<evidence type="ECO:0008006" key="3">
    <source>
        <dbReference type="Google" id="ProtNLM"/>
    </source>
</evidence>
<protein>
    <recommendedName>
        <fullName evidence="3">Endonuclease/exonuclease/phosphatase domain-containing protein</fullName>
    </recommendedName>
</protein>
<dbReference type="InterPro" id="IPR036691">
    <property type="entry name" value="Endo/exonu/phosph_ase_sf"/>
</dbReference>
<dbReference type="SUPFAM" id="SSF56219">
    <property type="entry name" value="DNase I-like"/>
    <property type="match status" value="1"/>
</dbReference>
<reference evidence="1" key="2">
    <citation type="submission" date="2023-01" db="EMBL/GenBank/DDBJ databases">
        <authorList>
            <person name="Petersen C."/>
        </authorList>
    </citation>
    <scope>NUCLEOTIDE SEQUENCE</scope>
    <source>
        <strain evidence="1">IBT 15450</strain>
    </source>
</reference>
<accession>A0AAD6I348</accession>
<keyword evidence="2" id="KW-1185">Reference proteome</keyword>
<reference evidence="1" key="1">
    <citation type="journal article" date="2023" name="IMA Fungus">
        <title>Comparative genomic study of the Penicillium genus elucidates a diverse pangenome and 15 lateral gene transfer events.</title>
        <authorList>
            <person name="Petersen C."/>
            <person name="Sorensen T."/>
            <person name="Nielsen M.R."/>
            <person name="Sondergaard T.E."/>
            <person name="Sorensen J.L."/>
            <person name="Fitzpatrick D.A."/>
            <person name="Frisvad J.C."/>
            <person name="Nielsen K.L."/>
        </authorList>
    </citation>
    <scope>NUCLEOTIDE SEQUENCE</scope>
    <source>
        <strain evidence="1">IBT 15450</strain>
    </source>
</reference>
<gene>
    <name evidence="1" type="ORF">N7460_010071</name>
</gene>
<comment type="caution">
    <text evidence="1">The sequence shown here is derived from an EMBL/GenBank/DDBJ whole genome shotgun (WGS) entry which is preliminary data.</text>
</comment>
<dbReference type="AlphaFoldDB" id="A0AAD6I348"/>
<evidence type="ECO:0000313" key="2">
    <source>
        <dbReference type="Proteomes" id="UP001219568"/>
    </source>
</evidence>
<proteinExistence type="predicted"/>
<dbReference type="Proteomes" id="UP001219568">
    <property type="component" value="Unassembled WGS sequence"/>
</dbReference>
<sequence>MQYNKHRSKDVVTADFLRNPRVLEADIIAVQEPWDNPYTETTHHPAKQTHELVFPSINETGERASVISGDFNLHQPAWGGDDTV</sequence>
<organism evidence="1 2">
    <name type="scientific">Penicillium canescens</name>
    <dbReference type="NCBI Taxonomy" id="5083"/>
    <lineage>
        <taxon>Eukaryota</taxon>
        <taxon>Fungi</taxon>
        <taxon>Dikarya</taxon>
        <taxon>Ascomycota</taxon>
        <taxon>Pezizomycotina</taxon>
        <taxon>Eurotiomycetes</taxon>
        <taxon>Eurotiomycetidae</taxon>
        <taxon>Eurotiales</taxon>
        <taxon>Aspergillaceae</taxon>
        <taxon>Penicillium</taxon>
    </lineage>
</organism>
<dbReference type="EMBL" id="JAQJZL010000014">
    <property type="protein sequence ID" value="KAJ6029805.1"/>
    <property type="molecule type" value="Genomic_DNA"/>
</dbReference>
<name>A0AAD6I348_PENCN</name>